<keyword evidence="14" id="KW-1185">Reference proteome</keyword>
<dbReference type="Proteomes" id="UP000014760">
    <property type="component" value="Unassembled WGS sequence"/>
</dbReference>
<name>R7TCC4_CAPTE</name>
<dbReference type="Gene3D" id="1.10.405.10">
    <property type="entry name" value="Guanine Nucleotide Dissociation Inhibitor, domain 1"/>
    <property type="match status" value="1"/>
</dbReference>
<accession>R7TCC4</accession>
<feature type="binding site" evidence="9">
    <location>
        <position position="335"/>
    </location>
    <ligand>
        <name>substrate</name>
    </ligand>
</feature>
<evidence type="ECO:0000256" key="2">
    <source>
        <dbReference type="ARBA" id="ARBA00004362"/>
    </source>
</evidence>
<dbReference type="OMA" id="YNTGNCT"/>
<feature type="transmembrane region" description="Helical" evidence="10">
    <location>
        <begin position="481"/>
        <end position="502"/>
    </location>
</feature>
<dbReference type="STRING" id="283909.R7TCC4"/>
<comment type="catalytic activity">
    <reaction evidence="7">
        <text>benzylamine + O2 + H2O = benzaldehyde + H2O2 + NH4(+)</text>
        <dbReference type="Rhea" id="RHEA:59424"/>
        <dbReference type="ChEBI" id="CHEBI:15377"/>
        <dbReference type="ChEBI" id="CHEBI:15379"/>
        <dbReference type="ChEBI" id="CHEBI:16240"/>
        <dbReference type="ChEBI" id="CHEBI:17169"/>
        <dbReference type="ChEBI" id="CHEBI:28938"/>
        <dbReference type="ChEBI" id="CHEBI:225238"/>
    </reaction>
    <physiologicalReaction direction="left-to-right" evidence="7">
        <dbReference type="Rhea" id="RHEA:59425"/>
    </physiologicalReaction>
</comment>
<evidence type="ECO:0000256" key="3">
    <source>
        <dbReference type="ARBA" id="ARBA00005995"/>
    </source>
</evidence>
<dbReference type="EC" id="1.4.3.-" evidence="10"/>
<dbReference type="Gene3D" id="3.90.660.10">
    <property type="match status" value="1"/>
</dbReference>
<evidence type="ECO:0000256" key="5">
    <source>
        <dbReference type="ARBA" id="ARBA00045409"/>
    </source>
</evidence>
<organism evidence="12">
    <name type="scientific">Capitella teleta</name>
    <name type="common">Polychaete worm</name>
    <dbReference type="NCBI Taxonomy" id="283909"/>
    <lineage>
        <taxon>Eukaryota</taxon>
        <taxon>Metazoa</taxon>
        <taxon>Spiralia</taxon>
        <taxon>Lophotrochozoa</taxon>
        <taxon>Annelida</taxon>
        <taxon>Polychaeta</taxon>
        <taxon>Sedentaria</taxon>
        <taxon>Scolecida</taxon>
        <taxon>Capitellidae</taxon>
        <taxon>Capitella</taxon>
    </lineage>
</organism>
<comment type="subcellular location">
    <subcellularLocation>
        <location evidence="2">Mitochondrion outer membrane</location>
        <topology evidence="2">Single-pass type IV membrane protein</topology>
        <orientation evidence="2">Cytoplasmic side</orientation>
    </subcellularLocation>
</comment>
<dbReference type="HOGENOM" id="CLU_004498_0_1_1"/>
<dbReference type="PRINTS" id="PR00757">
    <property type="entry name" value="AMINEOXDASEF"/>
</dbReference>
<evidence type="ECO:0000256" key="10">
    <source>
        <dbReference type="RuleBase" id="RU362067"/>
    </source>
</evidence>
<dbReference type="Pfam" id="PF01593">
    <property type="entry name" value="Amino_oxidase"/>
    <property type="match status" value="1"/>
</dbReference>
<keyword evidence="10" id="KW-0285">Flavoprotein</keyword>
<dbReference type="GO" id="GO:0005741">
    <property type="term" value="C:mitochondrial outer membrane"/>
    <property type="evidence" value="ECO:0007669"/>
    <property type="project" value="UniProtKB-SubCell"/>
</dbReference>
<dbReference type="InterPro" id="IPR002937">
    <property type="entry name" value="Amino_oxidase"/>
</dbReference>
<dbReference type="EMBL" id="KB310616">
    <property type="protein sequence ID" value="ELT91172.1"/>
    <property type="molecule type" value="Genomic_DNA"/>
</dbReference>
<dbReference type="GO" id="GO:0008131">
    <property type="term" value="F:primary methylamine oxidase activity"/>
    <property type="evidence" value="ECO:0007669"/>
    <property type="project" value="UniProtKB-ARBA"/>
</dbReference>
<comment type="function">
    <text evidence="5">Catalyzes the oxidative deamination of primary and some secondary amines such as neurotransmitters, and exogenous amines including the tertiary amine, neurotoxin 1-methyl-4-phenyl-1,2,3,6-tetrahydropyridine (MPTP), with concomitant reduction of oxygen to hydrogen peroxide and participates in the metabolism of neuroactive and vasoactive amines in the central nervous system and peripheral tissues. Preferentially degrades benzylamine and phenylethylamine.</text>
</comment>
<comment type="similarity">
    <text evidence="3 10">Belongs to the flavin monoamine oxidase family.</text>
</comment>
<reference evidence="14" key="1">
    <citation type="submission" date="2012-12" db="EMBL/GenBank/DDBJ databases">
        <authorList>
            <person name="Hellsten U."/>
            <person name="Grimwood J."/>
            <person name="Chapman J.A."/>
            <person name="Shapiro H."/>
            <person name="Aerts A."/>
            <person name="Otillar R.P."/>
            <person name="Terry A.Y."/>
            <person name="Boore J.L."/>
            <person name="Simakov O."/>
            <person name="Marletaz F."/>
            <person name="Cho S.-J."/>
            <person name="Edsinger-Gonzales E."/>
            <person name="Havlak P."/>
            <person name="Kuo D.-H."/>
            <person name="Larsson T."/>
            <person name="Lv J."/>
            <person name="Arendt D."/>
            <person name="Savage R."/>
            <person name="Osoegawa K."/>
            <person name="de Jong P."/>
            <person name="Lindberg D.R."/>
            <person name="Seaver E.C."/>
            <person name="Weisblat D.A."/>
            <person name="Putnam N.H."/>
            <person name="Grigoriev I.V."/>
            <person name="Rokhsar D.S."/>
        </authorList>
    </citation>
    <scope>NUCLEOTIDE SEQUENCE</scope>
    <source>
        <strain evidence="14">I ESC-2004</strain>
    </source>
</reference>
<dbReference type="PANTHER" id="PTHR43563">
    <property type="entry name" value="AMINE OXIDASE"/>
    <property type="match status" value="1"/>
</dbReference>
<gene>
    <name evidence="12" type="ORF">CAPTEDRAFT_178716</name>
</gene>
<dbReference type="PANTHER" id="PTHR43563:SF1">
    <property type="entry name" value="AMINE OXIDASE [FLAVIN-CONTAINING] B"/>
    <property type="match status" value="1"/>
</dbReference>
<dbReference type="Gene3D" id="3.50.50.60">
    <property type="entry name" value="FAD/NAD(P)-binding domain"/>
    <property type="match status" value="1"/>
</dbReference>
<dbReference type="OrthoDB" id="7777654at2759"/>
<evidence type="ECO:0000256" key="4">
    <source>
        <dbReference type="ARBA" id="ARBA00023002"/>
    </source>
</evidence>
<dbReference type="InterPro" id="IPR050703">
    <property type="entry name" value="Flavin_MAO"/>
</dbReference>
<dbReference type="AlphaFoldDB" id="R7TCC4"/>
<reference evidence="13" key="3">
    <citation type="submission" date="2015-06" db="UniProtKB">
        <authorList>
            <consortium name="EnsemblMetazoa"/>
        </authorList>
    </citation>
    <scope>IDENTIFICATION</scope>
</reference>
<evidence type="ECO:0000256" key="6">
    <source>
        <dbReference type="ARBA" id="ARBA00048448"/>
    </source>
</evidence>
<sequence>MTGLCATDLLSKEGIEVTVLEANDRVGGRLHTIHDSKCGYVDVGGSYLGPTQDRMFRLMKELQVKTYDVPDLPDFIYHYEGKSHRLKDLGSAGLGNSVLGFLDSNNFYRKMEELCSEVSVATPWTAKNATRWDRMTLAEWQKEMLWMKASKLEADVFSRLNFAVDPHEVSLLWALWYVKGAGGTSRINYVEGGAQEKKVIGGTQQIPEKIAKNLGSKVHLNEPVTAINYSADVVSATTGKGKTYTADYIIIALAPSLQNRIFFEPKLPPQRAQLNQRVPMGSVIKTMMYYDKQYWVEKGLGGAAYMLDDDPFVAPIDMAMDDTKPDGSYPAIIGFVSAYKASQLSHLSTDERKQLIAEEYARAYGIEALKHPVHYIEKNWTEEPWSGGCYVGHMGPGVMTSVGRCIREPVARIHYAGTEAATEWPGYMEGAVESGERAAREILHEIGKISADQVYQAEPPAEDAHVPDLGMGRMQMLLPSVGGALAIAVAGCAAALVAAVGVKRNWWRKILNF</sequence>
<keyword evidence="10" id="KW-0472">Membrane</keyword>
<reference evidence="12 14" key="2">
    <citation type="journal article" date="2013" name="Nature">
        <title>Insights into bilaterian evolution from three spiralian genomes.</title>
        <authorList>
            <person name="Simakov O."/>
            <person name="Marletaz F."/>
            <person name="Cho S.J."/>
            <person name="Edsinger-Gonzales E."/>
            <person name="Havlak P."/>
            <person name="Hellsten U."/>
            <person name="Kuo D.H."/>
            <person name="Larsson T."/>
            <person name="Lv J."/>
            <person name="Arendt D."/>
            <person name="Savage R."/>
            <person name="Osoegawa K."/>
            <person name="de Jong P."/>
            <person name="Grimwood J."/>
            <person name="Chapman J.A."/>
            <person name="Shapiro H."/>
            <person name="Aerts A."/>
            <person name="Otillar R.P."/>
            <person name="Terry A.Y."/>
            <person name="Boore J.L."/>
            <person name="Grigoriev I.V."/>
            <person name="Lindberg D.R."/>
            <person name="Seaver E.C."/>
            <person name="Weisblat D.A."/>
            <person name="Putnam N.H."/>
            <person name="Rokhsar D.S."/>
        </authorList>
    </citation>
    <scope>NUCLEOTIDE SEQUENCE</scope>
    <source>
        <strain evidence="12 14">I ESC-2004</strain>
    </source>
</reference>
<dbReference type="SUPFAM" id="SSF51905">
    <property type="entry name" value="FAD/NAD(P)-binding domain"/>
    <property type="match status" value="1"/>
</dbReference>
<evidence type="ECO:0000313" key="13">
    <source>
        <dbReference type="EnsemblMetazoa" id="CapteP178716"/>
    </source>
</evidence>
<keyword evidence="10" id="KW-0274">FAD</keyword>
<dbReference type="InterPro" id="IPR036188">
    <property type="entry name" value="FAD/NAD-bd_sf"/>
</dbReference>
<evidence type="ECO:0000256" key="8">
    <source>
        <dbReference type="ARBA" id="ARBA00049430"/>
    </source>
</evidence>
<dbReference type="SUPFAM" id="SSF54373">
    <property type="entry name" value="FAD-linked reductases, C-terminal domain"/>
    <property type="match status" value="1"/>
</dbReference>
<feature type="binding site" evidence="9">
    <location>
        <position position="419"/>
    </location>
    <ligand>
        <name>FAD</name>
        <dbReference type="ChEBI" id="CHEBI:57692"/>
    </ligand>
</feature>
<evidence type="ECO:0000313" key="12">
    <source>
        <dbReference type="EMBL" id="ELT91172.1"/>
    </source>
</evidence>
<dbReference type="EnsemblMetazoa" id="CapteT178716">
    <property type="protein sequence ID" value="CapteP178716"/>
    <property type="gene ID" value="CapteG178716"/>
</dbReference>
<evidence type="ECO:0000259" key="11">
    <source>
        <dbReference type="Pfam" id="PF01593"/>
    </source>
</evidence>
<comment type="catalytic activity">
    <reaction evidence="6">
        <text>a secondary aliphatic amine + O2 + H2O = a primary amine + an aldehyde + H2O2</text>
        <dbReference type="Rhea" id="RHEA:26414"/>
        <dbReference type="ChEBI" id="CHEBI:15377"/>
        <dbReference type="ChEBI" id="CHEBI:15379"/>
        <dbReference type="ChEBI" id="CHEBI:16240"/>
        <dbReference type="ChEBI" id="CHEBI:17478"/>
        <dbReference type="ChEBI" id="CHEBI:58855"/>
        <dbReference type="ChEBI" id="CHEBI:65296"/>
        <dbReference type="EC" id="1.4.3.4"/>
    </reaction>
</comment>
<comment type="catalytic activity">
    <reaction evidence="8">
        <text>N-acetylputrescine + O2 + H2O = 4-acetamidobutanal + H2O2 + NH4(+)</text>
        <dbReference type="Rhea" id="RHEA:70283"/>
        <dbReference type="ChEBI" id="CHEBI:7386"/>
        <dbReference type="ChEBI" id="CHEBI:15377"/>
        <dbReference type="ChEBI" id="CHEBI:15379"/>
        <dbReference type="ChEBI" id="CHEBI:16240"/>
        <dbReference type="ChEBI" id="CHEBI:28938"/>
        <dbReference type="ChEBI" id="CHEBI:58263"/>
    </reaction>
    <physiologicalReaction direction="left-to-right" evidence="8">
        <dbReference type="Rhea" id="RHEA:70284"/>
    </physiologicalReaction>
</comment>
<feature type="binding site" evidence="9">
    <location>
        <begin position="21"/>
        <end position="22"/>
    </location>
    <ligand>
        <name>FAD</name>
        <dbReference type="ChEBI" id="CHEBI:57692"/>
    </ligand>
</feature>
<dbReference type="GO" id="GO:0097621">
    <property type="term" value="F:monoamine oxidase activity"/>
    <property type="evidence" value="ECO:0007669"/>
    <property type="project" value="UniProtKB-EC"/>
</dbReference>
<dbReference type="EMBL" id="AMQN01002964">
    <property type="status" value="NOT_ANNOTATED_CDS"/>
    <property type="molecule type" value="Genomic_DNA"/>
</dbReference>
<dbReference type="FunCoup" id="R7TCC4">
    <property type="interactions" value="140"/>
</dbReference>
<evidence type="ECO:0000256" key="1">
    <source>
        <dbReference type="ARBA" id="ARBA00001974"/>
    </source>
</evidence>
<keyword evidence="10" id="KW-1133">Transmembrane helix</keyword>
<keyword evidence="10" id="KW-0812">Transmembrane</keyword>
<dbReference type="InterPro" id="IPR001613">
    <property type="entry name" value="Flavin_amine_oxidase"/>
</dbReference>
<keyword evidence="4 10" id="KW-0560">Oxidoreductase</keyword>
<comment type="cofactor">
    <cofactor evidence="1 10">
        <name>FAD</name>
        <dbReference type="ChEBI" id="CHEBI:57692"/>
    </cofactor>
</comment>
<protein>
    <recommendedName>
        <fullName evidence="10">Amine oxidase</fullName>
        <ecNumber evidence="10">1.4.3.-</ecNumber>
    </recommendedName>
</protein>
<feature type="binding site" evidence="9">
    <location>
        <position position="2"/>
    </location>
    <ligand>
        <name>FAD</name>
        <dbReference type="ChEBI" id="CHEBI:57692"/>
    </ligand>
</feature>
<proteinExistence type="inferred from homology"/>
<evidence type="ECO:0000256" key="7">
    <source>
        <dbReference type="ARBA" id="ARBA00049354"/>
    </source>
</evidence>
<feature type="domain" description="Amine oxidase" evidence="11">
    <location>
        <begin position="1"/>
        <end position="443"/>
    </location>
</feature>
<evidence type="ECO:0000256" key="9">
    <source>
        <dbReference type="PIRSR" id="PIRSR601613-1"/>
    </source>
</evidence>
<evidence type="ECO:0000313" key="14">
    <source>
        <dbReference type="Proteomes" id="UP000014760"/>
    </source>
</evidence>
<feature type="binding site" evidence="9">
    <location>
        <position position="224"/>
    </location>
    <ligand>
        <name>FAD</name>
        <dbReference type="ChEBI" id="CHEBI:57692"/>
    </ligand>
</feature>